<dbReference type="OrthoDB" id="3476275at2759"/>
<dbReference type="Proteomes" id="UP000242519">
    <property type="component" value="Unassembled WGS sequence"/>
</dbReference>
<evidence type="ECO:0000313" key="2">
    <source>
        <dbReference type="Proteomes" id="UP000242519"/>
    </source>
</evidence>
<proteinExistence type="predicted"/>
<protein>
    <submittedName>
        <fullName evidence="1">Uncharacterized protein</fullName>
    </submittedName>
</protein>
<keyword evidence="2" id="KW-1185">Reference proteome</keyword>
<organism evidence="1 2">
    <name type="scientific">Diplocarpon coronariae</name>
    <dbReference type="NCBI Taxonomy" id="2795749"/>
    <lineage>
        <taxon>Eukaryota</taxon>
        <taxon>Fungi</taxon>
        <taxon>Dikarya</taxon>
        <taxon>Ascomycota</taxon>
        <taxon>Pezizomycotina</taxon>
        <taxon>Leotiomycetes</taxon>
        <taxon>Helotiales</taxon>
        <taxon>Drepanopezizaceae</taxon>
        <taxon>Diplocarpon</taxon>
    </lineage>
</organism>
<gene>
    <name evidence="1" type="ORF">B2J93_1798</name>
</gene>
<name>A0A218ZD91_9HELO</name>
<dbReference type="AlphaFoldDB" id="A0A218ZD91"/>
<evidence type="ECO:0000313" key="1">
    <source>
        <dbReference type="EMBL" id="OWP06041.1"/>
    </source>
</evidence>
<dbReference type="EMBL" id="MZNU01000058">
    <property type="protein sequence ID" value="OWP06041.1"/>
    <property type="molecule type" value="Genomic_DNA"/>
</dbReference>
<accession>A0A218ZD91</accession>
<dbReference type="InParanoid" id="A0A218ZD91"/>
<reference evidence="1 2" key="1">
    <citation type="submission" date="2017-04" db="EMBL/GenBank/DDBJ databases">
        <title>Draft genome sequence of Marssonina coronaria NL1: causal agent of apple blotch.</title>
        <authorList>
            <person name="Cheng Q."/>
        </authorList>
    </citation>
    <scope>NUCLEOTIDE SEQUENCE [LARGE SCALE GENOMIC DNA]</scope>
    <source>
        <strain evidence="1 2">NL1</strain>
    </source>
</reference>
<sequence length="361" mass="40458">MLHEPDEGNLRLLPSLARPMPGGFNIHGLPAEIRVQIFNEYMKQRSSTDFSTPVLIKALRADPVLYHEALEAFFSLCCCSIAPENKDAVMGMPASLVRRVESLRLWYGEQLQRKENWTWGISSALPDLSILTHSNIRTLHLATNAEVLGRSGDAHRTAALDRLAALVKKCVLVLSSLSHLTLEIPFVAALPIRLGNRQARSLEIPLAAINHSLGVAHRWTVSNSPRTVNIAVSWDAGHGLLRWTDKTHRQSIPRQNFGTLLQLITRSHMVTYQIMYRTFFLGLNPKRGIRACIDPTCACMSSADFALWVPRPDEIWEGKWLKVTPVKLPELSDREKAERVIAFCVPKKCLQGLSRTARPGI</sequence>
<comment type="caution">
    <text evidence="1">The sequence shown here is derived from an EMBL/GenBank/DDBJ whole genome shotgun (WGS) entry which is preliminary data.</text>
</comment>